<dbReference type="GeneID" id="20352307"/>
<reference evidence="3" key="5">
    <citation type="submission" date="2018-04" db="UniProtKB">
        <authorList>
            <consortium name="EnsemblFungi"/>
        </authorList>
    </citation>
    <scope>IDENTIFICATION</scope>
    <source>
        <strain evidence="3">R3-111a-1</strain>
    </source>
</reference>
<feature type="region of interest" description="Disordered" evidence="1">
    <location>
        <begin position="126"/>
        <end position="166"/>
    </location>
</feature>
<proteinExistence type="predicted"/>
<name>J3PEC4_GAET3</name>
<sequence>MVMPFQPTSSHHKQTTGTRIKKMYLSNDNHPASFTAGIVCLPPPPPPLDSATAPSMSQPSGVALLTPNRCLSTTHPRHDQQRPKRARVRLLSILPIPAAKPNLERGPYGPGPRTLALDSFLREDPSRAFRAPARATQLDKSSGSTTTTPEDPNPNPVRDGPAPPGA</sequence>
<organism evidence="2">
    <name type="scientific">Gaeumannomyces tritici (strain R3-111a-1)</name>
    <name type="common">Wheat and barley take-all root rot fungus</name>
    <name type="synonym">Gaeumannomyces graminis var. tritici</name>
    <dbReference type="NCBI Taxonomy" id="644352"/>
    <lineage>
        <taxon>Eukaryota</taxon>
        <taxon>Fungi</taxon>
        <taxon>Dikarya</taxon>
        <taxon>Ascomycota</taxon>
        <taxon>Pezizomycotina</taxon>
        <taxon>Sordariomycetes</taxon>
        <taxon>Sordariomycetidae</taxon>
        <taxon>Magnaporthales</taxon>
        <taxon>Magnaporthaceae</taxon>
        <taxon>Gaeumannomyces</taxon>
    </lineage>
</organism>
<evidence type="ECO:0000313" key="3">
    <source>
        <dbReference type="EnsemblFungi" id="EJT70826"/>
    </source>
</evidence>
<evidence type="ECO:0000256" key="1">
    <source>
        <dbReference type="SAM" id="MobiDB-lite"/>
    </source>
</evidence>
<dbReference type="EnsemblFungi" id="EJT70826">
    <property type="protein sequence ID" value="EJT70826"/>
    <property type="gene ID" value="GGTG_11849"/>
</dbReference>
<dbReference type="EMBL" id="GL385401">
    <property type="protein sequence ID" value="EJT70826.1"/>
    <property type="molecule type" value="Genomic_DNA"/>
</dbReference>
<reference evidence="4" key="1">
    <citation type="submission" date="2010-07" db="EMBL/GenBank/DDBJ databases">
        <title>The genome sequence of Gaeumannomyces graminis var. tritici strain R3-111a-1.</title>
        <authorList>
            <consortium name="The Broad Institute Genome Sequencing Platform"/>
            <person name="Ma L.-J."/>
            <person name="Dead R."/>
            <person name="Young S."/>
            <person name="Zeng Q."/>
            <person name="Koehrsen M."/>
            <person name="Alvarado L."/>
            <person name="Berlin A."/>
            <person name="Chapman S.B."/>
            <person name="Chen Z."/>
            <person name="Freedman E."/>
            <person name="Gellesch M."/>
            <person name="Goldberg J."/>
            <person name="Griggs A."/>
            <person name="Gujja S."/>
            <person name="Heilman E.R."/>
            <person name="Heiman D."/>
            <person name="Hepburn T."/>
            <person name="Howarth C."/>
            <person name="Jen D."/>
            <person name="Larson L."/>
            <person name="Mehta T."/>
            <person name="Neiman D."/>
            <person name="Pearson M."/>
            <person name="Roberts A."/>
            <person name="Saif S."/>
            <person name="Shea T."/>
            <person name="Shenoy N."/>
            <person name="Sisk P."/>
            <person name="Stolte C."/>
            <person name="Sykes S."/>
            <person name="Walk T."/>
            <person name="White J."/>
            <person name="Yandava C."/>
            <person name="Haas B."/>
            <person name="Nusbaum C."/>
            <person name="Birren B."/>
        </authorList>
    </citation>
    <scope>NUCLEOTIDE SEQUENCE [LARGE SCALE GENOMIC DNA]</scope>
    <source>
        <strain evidence="4">R3-111a-1</strain>
    </source>
</reference>
<reference evidence="2" key="2">
    <citation type="submission" date="2010-07" db="EMBL/GenBank/DDBJ databases">
        <authorList>
            <consortium name="The Broad Institute Genome Sequencing Platform"/>
            <consortium name="Broad Institute Genome Sequencing Center for Infectious Disease"/>
            <person name="Ma L.-J."/>
            <person name="Dead R."/>
            <person name="Young S."/>
            <person name="Zeng Q."/>
            <person name="Koehrsen M."/>
            <person name="Alvarado L."/>
            <person name="Berlin A."/>
            <person name="Chapman S.B."/>
            <person name="Chen Z."/>
            <person name="Freedman E."/>
            <person name="Gellesch M."/>
            <person name="Goldberg J."/>
            <person name="Griggs A."/>
            <person name="Gujja S."/>
            <person name="Heilman E.R."/>
            <person name="Heiman D."/>
            <person name="Hepburn T."/>
            <person name="Howarth C."/>
            <person name="Jen D."/>
            <person name="Larson L."/>
            <person name="Mehta T."/>
            <person name="Neiman D."/>
            <person name="Pearson M."/>
            <person name="Roberts A."/>
            <person name="Saif S."/>
            <person name="Shea T."/>
            <person name="Shenoy N."/>
            <person name="Sisk P."/>
            <person name="Stolte C."/>
            <person name="Sykes S."/>
            <person name="Walk T."/>
            <person name="White J."/>
            <person name="Yandava C."/>
            <person name="Haas B."/>
            <person name="Nusbaum C."/>
            <person name="Birren B."/>
        </authorList>
    </citation>
    <scope>NUCLEOTIDE SEQUENCE</scope>
    <source>
        <strain evidence="2">R3-111a-1</strain>
    </source>
</reference>
<dbReference type="RefSeq" id="XP_009228004.1">
    <property type="nucleotide sequence ID" value="XM_009229740.1"/>
</dbReference>
<dbReference type="AlphaFoldDB" id="J3PEC4"/>
<dbReference type="HOGENOM" id="CLU_1602827_0_0_1"/>
<feature type="region of interest" description="Disordered" evidence="1">
    <location>
        <begin position="97"/>
        <end position="116"/>
    </location>
</feature>
<reference evidence="3" key="4">
    <citation type="journal article" date="2015" name="G3 (Bethesda)">
        <title>Genome sequences of three phytopathogenic species of the Magnaporthaceae family of fungi.</title>
        <authorList>
            <person name="Okagaki L.H."/>
            <person name="Nunes C.C."/>
            <person name="Sailsbery J."/>
            <person name="Clay B."/>
            <person name="Brown D."/>
            <person name="John T."/>
            <person name="Oh Y."/>
            <person name="Young N."/>
            <person name="Fitzgerald M."/>
            <person name="Haas B.J."/>
            <person name="Zeng Q."/>
            <person name="Young S."/>
            <person name="Adiconis X."/>
            <person name="Fan L."/>
            <person name="Levin J.Z."/>
            <person name="Mitchell T.K."/>
            <person name="Okubara P.A."/>
            <person name="Farman M.L."/>
            <person name="Kohn L.M."/>
            <person name="Birren B."/>
            <person name="Ma L.-J."/>
            <person name="Dean R.A."/>
        </authorList>
    </citation>
    <scope>NUCLEOTIDE SEQUENCE</scope>
    <source>
        <strain evidence="3">R3-111a-1</strain>
    </source>
</reference>
<accession>J3PEC4</accession>
<keyword evidence="4" id="KW-1185">Reference proteome</keyword>
<protein>
    <submittedName>
        <fullName evidence="2 3">Uncharacterized protein</fullName>
    </submittedName>
</protein>
<feature type="compositionally biased region" description="Pro residues" evidence="1">
    <location>
        <begin position="151"/>
        <end position="166"/>
    </location>
</feature>
<evidence type="ECO:0000313" key="2">
    <source>
        <dbReference type="EMBL" id="EJT70826.1"/>
    </source>
</evidence>
<gene>
    <name evidence="3" type="primary">20352307</name>
    <name evidence="2" type="ORF">GGTG_11849</name>
</gene>
<dbReference type="VEuPathDB" id="FungiDB:GGTG_11849"/>
<evidence type="ECO:0000313" key="4">
    <source>
        <dbReference type="Proteomes" id="UP000006039"/>
    </source>
</evidence>
<dbReference type="Proteomes" id="UP000006039">
    <property type="component" value="Unassembled WGS sequence"/>
</dbReference>
<reference evidence="2" key="3">
    <citation type="submission" date="2010-09" db="EMBL/GenBank/DDBJ databases">
        <title>Annotation of Gaeumannomyces graminis var. tritici R3-111a-1.</title>
        <authorList>
            <consortium name="The Broad Institute Genome Sequencing Platform"/>
            <person name="Ma L.-J."/>
            <person name="Dead R."/>
            <person name="Young S.K."/>
            <person name="Zeng Q."/>
            <person name="Gargeya S."/>
            <person name="Fitzgerald M."/>
            <person name="Haas B."/>
            <person name="Abouelleil A."/>
            <person name="Alvarado L."/>
            <person name="Arachchi H.M."/>
            <person name="Berlin A."/>
            <person name="Brown A."/>
            <person name="Chapman S.B."/>
            <person name="Chen Z."/>
            <person name="Dunbar C."/>
            <person name="Freedman E."/>
            <person name="Gearin G."/>
            <person name="Gellesch M."/>
            <person name="Goldberg J."/>
            <person name="Griggs A."/>
            <person name="Gujja S."/>
            <person name="Heiman D."/>
            <person name="Howarth C."/>
            <person name="Larson L."/>
            <person name="Lui A."/>
            <person name="MacDonald P.J.P."/>
            <person name="Mehta T."/>
            <person name="Montmayeur A."/>
            <person name="Murphy C."/>
            <person name="Neiman D."/>
            <person name="Pearson M."/>
            <person name="Priest M."/>
            <person name="Roberts A."/>
            <person name="Saif S."/>
            <person name="Shea T."/>
            <person name="Shenoy N."/>
            <person name="Sisk P."/>
            <person name="Stolte C."/>
            <person name="Sykes S."/>
            <person name="Yandava C."/>
            <person name="Wortman J."/>
            <person name="Nusbaum C."/>
            <person name="Birren B."/>
        </authorList>
    </citation>
    <scope>NUCLEOTIDE SEQUENCE</scope>
    <source>
        <strain evidence="2">R3-111a-1</strain>
    </source>
</reference>